<dbReference type="Pfam" id="PF00482">
    <property type="entry name" value="T2SSF"/>
    <property type="match status" value="2"/>
</dbReference>
<feature type="transmembrane region" description="Helical" evidence="10">
    <location>
        <begin position="169"/>
        <end position="190"/>
    </location>
</feature>
<keyword evidence="8 10" id="KW-0472">Membrane</keyword>
<evidence type="ECO:0000256" key="10">
    <source>
        <dbReference type="SAM" id="Phobius"/>
    </source>
</evidence>
<evidence type="ECO:0000256" key="6">
    <source>
        <dbReference type="ARBA" id="ARBA00022692"/>
    </source>
</evidence>
<comment type="similarity">
    <text evidence="2 9">Belongs to the GSP F family.</text>
</comment>
<dbReference type="GO" id="GO:0005886">
    <property type="term" value="C:plasma membrane"/>
    <property type="evidence" value="ECO:0007669"/>
    <property type="project" value="UniProtKB-SubCell"/>
</dbReference>
<evidence type="ECO:0000256" key="3">
    <source>
        <dbReference type="ARBA" id="ARBA00022448"/>
    </source>
</evidence>
<dbReference type="InterPro" id="IPR003004">
    <property type="entry name" value="GspF/PilC"/>
</dbReference>
<organism evidence="12 13">
    <name type="scientific">Mobilisporobacter senegalensis</name>
    <dbReference type="NCBI Taxonomy" id="1329262"/>
    <lineage>
        <taxon>Bacteria</taxon>
        <taxon>Bacillati</taxon>
        <taxon>Bacillota</taxon>
        <taxon>Clostridia</taxon>
        <taxon>Lachnospirales</taxon>
        <taxon>Lachnospiraceae</taxon>
        <taxon>Mobilisporobacter</taxon>
    </lineage>
</organism>
<dbReference type="GO" id="GO:0015628">
    <property type="term" value="P:protein secretion by the type II secretion system"/>
    <property type="evidence" value="ECO:0007669"/>
    <property type="project" value="TreeGrafter"/>
</dbReference>
<dbReference type="PANTHER" id="PTHR30012:SF0">
    <property type="entry name" value="TYPE II SECRETION SYSTEM PROTEIN F-RELATED"/>
    <property type="match status" value="1"/>
</dbReference>
<evidence type="ECO:0000313" key="13">
    <source>
        <dbReference type="Proteomes" id="UP000273083"/>
    </source>
</evidence>
<dbReference type="EMBL" id="RJVG01000002">
    <property type="protein sequence ID" value="ROR30635.1"/>
    <property type="molecule type" value="Genomic_DNA"/>
</dbReference>
<evidence type="ECO:0000313" key="12">
    <source>
        <dbReference type="EMBL" id="ROR30635.1"/>
    </source>
</evidence>
<dbReference type="InterPro" id="IPR042094">
    <property type="entry name" value="T2SS_GspF_sf"/>
</dbReference>
<accession>A0A3N1XVI8</accession>
<dbReference type="AlphaFoldDB" id="A0A3N1XVI8"/>
<evidence type="ECO:0000256" key="4">
    <source>
        <dbReference type="ARBA" id="ARBA00022475"/>
    </source>
</evidence>
<dbReference type="OrthoDB" id="9805682at2"/>
<comment type="subcellular location">
    <subcellularLocation>
        <location evidence="1">Cell inner membrane</location>
        <topology evidence="1">Multi-pass membrane protein</topology>
    </subcellularLocation>
    <subcellularLocation>
        <location evidence="9">Cell membrane</location>
        <topology evidence="9">Multi-pass membrane protein</topology>
    </subcellularLocation>
</comment>
<evidence type="ECO:0000256" key="7">
    <source>
        <dbReference type="ARBA" id="ARBA00022989"/>
    </source>
</evidence>
<keyword evidence="7 10" id="KW-1133">Transmembrane helix</keyword>
<feature type="domain" description="Type II secretion system protein GspF" evidence="11">
    <location>
        <begin position="68"/>
        <end position="191"/>
    </location>
</feature>
<feature type="domain" description="Type II secretion system protein GspF" evidence="11">
    <location>
        <begin position="273"/>
        <end position="393"/>
    </location>
</feature>
<comment type="caution">
    <text evidence="12">The sequence shown here is derived from an EMBL/GenBank/DDBJ whole genome shotgun (WGS) entry which is preliminary data.</text>
</comment>
<proteinExistence type="inferred from homology"/>
<evidence type="ECO:0000256" key="2">
    <source>
        <dbReference type="ARBA" id="ARBA00005745"/>
    </source>
</evidence>
<sequence length="404" mass="44317">MADFSYVIIDKNGKEKKGSMDAANEEKVKASLRAEGYIPLSVTPQNIMNKDINLTFGSSVKPRDLSVFCRQLVSILSAGVSIINALDMLSQQTENQVLSKAIKEVQIAVEKGEALADAMEANKKVFPNILIHMVAAGEASGNLEVVFGRMAVHFEKDTKMRAQVKKAMIYPSMVALVAVGVVFVMMIVVIPNFMGMFQDMNIEMPFMTQMIINMSNFMKSQWYMILGLIILIAIGFHAYKKSPSGQMVLGQLGLKLPLFGKIIIKSNSARFGRTLSTLLAAGISMIEAIDITARTMDNVIARQALLDAKEDVSKGISLSVPIRNSGIFPPMVYQMTRIGEESGNIESMLEKLADYYDEEVEIATTSLSAVLEPMIIVIMALVVGVLIMAIMQPMLSMYNGLDSL</sequence>
<dbReference type="PANTHER" id="PTHR30012">
    <property type="entry name" value="GENERAL SECRETION PATHWAY PROTEIN"/>
    <property type="match status" value="1"/>
</dbReference>
<dbReference type="Proteomes" id="UP000273083">
    <property type="component" value="Unassembled WGS sequence"/>
</dbReference>
<evidence type="ECO:0000256" key="8">
    <source>
        <dbReference type="ARBA" id="ARBA00023136"/>
    </source>
</evidence>
<protein>
    <submittedName>
        <fullName evidence="12">Type IV pilus assembly protein PilC</fullName>
    </submittedName>
</protein>
<dbReference type="InterPro" id="IPR018076">
    <property type="entry name" value="T2SS_GspF_dom"/>
</dbReference>
<dbReference type="Gene3D" id="1.20.81.30">
    <property type="entry name" value="Type II secretion system (T2SS), domain F"/>
    <property type="match status" value="2"/>
</dbReference>
<dbReference type="PRINTS" id="PR00812">
    <property type="entry name" value="BCTERIALGSPF"/>
</dbReference>
<dbReference type="InterPro" id="IPR001992">
    <property type="entry name" value="T2SS_GspF/T4SS_PilC_CS"/>
</dbReference>
<gene>
    <name evidence="12" type="ORF">EDD66_102289</name>
</gene>
<evidence type="ECO:0000256" key="5">
    <source>
        <dbReference type="ARBA" id="ARBA00022519"/>
    </source>
</evidence>
<keyword evidence="3 9" id="KW-0813">Transport</keyword>
<keyword evidence="13" id="KW-1185">Reference proteome</keyword>
<keyword evidence="4" id="KW-1003">Cell membrane</keyword>
<evidence type="ECO:0000259" key="11">
    <source>
        <dbReference type="Pfam" id="PF00482"/>
    </source>
</evidence>
<reference evidence="12 13" key="1">
    <citation type="submission" date="2018-11" db="EMBL/GenBank/DDBJ databases">
        <title>Genomic Encyclopedia of Type Strains, Phase IV (KMG-IV): sequencing the most valuable type-strain genomes for metagenomic binning, comparative biology and taxonomic classification.</title>
        <authorList>
            <person name="Goeker M."/>
        </authorList>
    </citation>
    <scope>NUCLEOTIDE SEQUENCE [LARGE SCALE GENOMIC DNA]</scope>
    <source>
        <strain evidence="12 13">DSM 26537</strain>
    </source>
</reference>
<name>A0A3N1XVI8_9FIRM</name>
<feature type="transmembrane region" description="Helical" evidence="10">
    <location>
        <begin position="374"/>
        <end position="395"/>
    </location>
</feature>
<evidence type="ECO:0000256" key="9">
    <source>
        <dbReference type="RuleBase" id="RU003923"/>
    </source>
</evidence>
<keyword evidence="5" id="KW-0997">Cell inner membrane</keyword>
<dbReference type="PROSITE" id="PS00874">
    <property type="entry name" value="T2SP_F"/>
    <property type="match status" value="1"/>
</dbReference>
<feature type="transmembrane region" description="Helical" evidence="10">
    <location>
        <begin position="222"/>
        <end position="239"/>
    </location>
</feature>
<keyword evidence="6 9" id="KW-0812">Transmembrane</keyword>
<dbReference type="RefSeq" id="WP_123608325.1">
    <property type="nucleotide sequence ID" value="NZ_RJVG01000002.1"/>
</dbReference>
<evidence type="ECO:0000256" key="1">
    <source>
        <dbReference type="ARBA" id="ARBA00004429"/>
    </source>
</evidence>
<dbReference type="FunFam" id="1.20.81.30:FF:000001">
    <property type="entry name" value="Type II secretion system protein F"/>
    <property type="match status" value="2"/>
</dbReference>